<dbReference type="PRINTS" id="PR01005">
    <property type="entry name" value="FLGHOOKAP1"/>
</dbReference>
<keyword evidence="13" id="KW-0969">Cilium</keyword>
<dbReference type="EMBL" id="FUPS01000015">
    <property type="protein sequence ID" value="SJT05611.1"/>
    <property type="molecule type" value="Genomic_DNA"/>
</dbReference>
<dbReference type="EMBL" id="LK932861">
    <property type="protein sequence ID" value="CDS98607.1"/>
    <property type="molecule type" value="Genomic_DNA"/>
</dbReference>
<dbReference type="GeneID" id="66352782"/>
<name>A0A069AKJ0_CLODI</name>
<dbReference type="PANTHER" id="PTHR30033">
    <property type="entry name" value="FLAGELLAR HOOK-ASSOCIATED PROTEIN 1"/>
    <property type="match status" value="1"/>
</dbReference>
<dbReference type="EMBL" id="DAEPXK010000002">
    <property type="protein sequence ID" value="HBH1540771.1"/>
    <property type="molecule type" value="Genomic_DNA"/>
</dbReference>
<dbReference type="InterPro" id="IPR001444">
    <property type="entry name" value="Flag_bb_rod_N"/>
</dbReference>
<keyword evidence="6 7" id="KW-0975">Bacterial flagellum</keyword>
<dbReference type="EMBL" id="LK932347">
    <property type="protein sequence ID" value="CDS83307.1"/>
    <property type="molecule type" value="Genomic_DNA"/>
</dbReference>
<keyword evidence="5 7" id="KW-0964">Secreted</keyword>
<gene>
    <name evidence="7 13" type="primary">flgK</name>
    <name evidence="13" type="ORF">BN1095_210138</name>
    <name evidence="11" type="ORF">BN1096_160130</name>
    <name evidence="12" type="ORF">BN1097_140132</name>
    <name evidence="14" type="ORF">KRM00_000224</name>
    <name evidence="16" type="ORF">SAMEA1402399_03097</name>
    <name evidence="15" type="ORF">SAMEA3375112_03529</name>
</gene>
<dbReference type="Pfam" id="PF06429">
    <property type="entry name" value="Flg_bbr_C"/>
    <property type="match status" value="1"/>
</dbReference>
<comment type="subcellular location">
    <subcellularLocation>
        <location evidence="1 7">Bacterial flagellum</location>
    </subcellularLocation>
    <subcellularLocation>
        <location evidence="2 7">Secreted</location>
    </subcellularLocation>
</comment>
<evidence type="ECO:0000256" key="7">
    <source>
        <dbReference type="RuleBase" id="RU362065"/>
    </source>
</evidence>
<dbReference type="Pfam" id="PF00460">
    <property type="entry name" value="Flg_bb_rod"/>
    <property type="match status" value="1"/>
</dbReference>
<accession>A0A069AKJ0</accession>
<feature type="domain" description="Flagellar basal-body/hook protein C-terminal" evidence="9">
    <location>
        <begin position="393"/>
        <end position="433"/>
    </location>
</feature>
<dbReference type="InterPro" id="IPR053927">
    <property type="entry name" value="FlgK_helical"/>
</dbReference>
<feature type="domain" description="Flagellar basal body rod protein N-terminal" evidence="8">
    <location>
        <begin position="8"/>
        <end position="37"/>
    </location>
</feature>
<evidence type="ECO:0000313" key="12">
    <source>
        <dbReference type="EMBL" id="CDS83307.1"/>
    </source>
</evidence>
<evidence type="ECO:0000313" key="11">
    <source>
        <dbReference type="EMBL" id="CDS83165.1"/>
    </source>
</evidence>
<dbReference type="GO" id="GO:0005576">
    <property type="term" value="C:extracellular region"/>
    <property type="evidence" value="ECO:0007669"/>
    <property type="project" value="UniProtKB-SubCell"/>
</dbReference>
<dbReference type="GO" id="GO:0005198">
    <property type="term" value="F:structural molecule activity"/>
    <property type="evidence" value="ECO:0007669"/>
    <property type="project" value="UniProtKB-UniRule"/>
</dbReference>
<dbReference type="EMBL" id="LK932465">
    <property type="protein sequence ID" value="CDS83165.1"/>
    <property type="molecule type" value="Genomic_DNA"/>
</dbReference>
<evidence type="ECO:0000256" key="1">
    <source>
        <dbReference type="ARBA" id="ARBA00004365"/>
    </source>
</evidence>
<dbReference type="EMBL" id="CAADAN010000013">
    <property type="protein sequence ID" value="VFD34446.1"/>
    <property type="molecule type" value="Genomic_DNA"/>
</dbReference>
<keyword evidence="13" id="KW-0282">Flagellum</keyword>
<evidence type="ECO:0000259" key="9">
    <source>
        <dbReference type="Pfam" id="PF06429"/>
    </source>
</evidence>
<evidence type="ECO:0000313" key="13">
    <source>
        <dbReference type="EMBL" id="CDS98607.1"/>
    </source>
</evidence>
<proteinExistence type="inferred from homology"/>
<dbReference type="Proteomes" id="UP000878956">
    <property type="component" value="Unassembled WGS sequence"/>
</dbReference>
<evidence type="ECO:0000313" key="18">
    <source>
        <dbReference type="Proteomes" id="UP000411588"/>
    </source>
</evidence>
<organism evidence="13">
    <name type="scientific">Clostridioides difficile</name>
    <name type="common">Peptoclostridium difficile</name>
    <dbReference type="NCBI Taxonomy" id="1496"/>
    <lineage>
        <taxon>Bacteria</taxon>
        <taxon>Bacillati</taxon>
        <taxon>Bacillota</taxon>
        <taxon>Clostridia</taxon>
        <taxon>Peptostreptococcales</taxon>
        <taxon>Peptostreptococcaceae</taxon>
        <taxon>Clostridioides</taxon>
    </lineage>
</organism>
<evidence type="ECO:0000256" key="6">
    <source>
        <dbReference type="ARBA" id="ARBA00023143"/>
    </source>
</evidence>
<reference evidence="14" key="3">
    <citation type="journal article" date="2018" name="Genome Biol.">
        <title>SKESA: strategic k-mer extension for scrupulous assemblies.</title>
        <authorList>
            <person name="Souvorov A."/>
            <person name="Agarwala R."/>
            <person name="Lipman D.J."/>
        </authorList>
    </citation>
    <scope>NUCLEOTIDE SEQUENCE</scope>
    <source>
        <strain evidence="14">HN1000</strain>
    </source>
</reference>
<reference evidence="14" key="4">
    <citation type="submission" date="2021-06" db="EMBL/GenBank/DDBJ databases">
        <authorList>
            <consortium name="NCBI Pathogen Detection Project"/>
        </authorList>
    </citation>
    <scope>NUCLEOTIDE SEQUENCE</scope>
    <source>
        <strain evidence="14">HN1000</strain>
    </source>
</reference>
<dbReference type="SUPFAM" id="SSF64518">
    <property type="entry name" value="Phase 1 flagellin"/>
    <property type="match status" value="1"/>
</dbReference>
<dbReference type="PANTHER" id="PTHR30033:SF1">
    <property type="entry name" value="FLAGELLAR HOOK-ASSOCIATED PROTEIN 1"/>
    <property type="match status" value="1"/>
</dbReference>
<dbReference type="Proteomes" id="UP000411588">
    <property type="component" value="Unassembled WGS sequence"/>
</dbReference>
<evidence type="ECO:0000256" key="2">
    <source>
        <dbReference type="ARBA" id="ARBA00004613"/>
    </source>
</evidence>
<dbReference type="AlphaFoldDB" id="A0A069AKJ0"/>
<evidence type="ECO:0000313" key="17">
    <source>
        <dbReference type="Proteomes" id="UP000189137"/>
    </source>
</evidence>
<dbReference type="PATRIC" id="fig|1496.1373.peg.3097"/>
<protein>
    <recommendedName>
        <fullName evidence="4 7">Flagellar hook-associated protein 1</fullName>
        <shortName evidence="7">HAP1</shortName>
    </recommendedName>
</protein>
<evidence type="ECO:0000313" key="16">
    <source>
        <dbReference type="EMBL" id="VFD34446.1"/>
    </source>
</evidence>
<dbReference type="RefSeq" id="WP_003436045.1">
    <property type="nucleotide sequence ID" value="NZ_AP031492.1"/>
</dbReference>
<feature type="domain" description="Flagellar hook-associated protein FlgK helical" evidence="10">
    <location>
        <begin position="103"/>
        <end position="226"/>
    </location>
</feature>
<reference evidence="13" key="1">
    <citation type="submission" date="2014-07" db="EMBL/GenBank/DDBJ databases">
        <authorList>
            <person name="Monot Marc"/>
        </authorList>
    </citation>
    <scope>NUCLEOTIDE SEQUENCE</scope>
    <source>
        <strain evidence="13">7032989</strain>
        <strain evidence="12">7032994</strain>
    </source>
</reference>
<keyword evidence="13" id="KW-0966">Cell projection</keyword>
<evidence type="ECO:0000313" key="14">
    <source>
        <dbReference type="EMBL" id="HBH1540771.1"/>
    </source>
</evidence>
<sequence length="436" mass="48128">MAGLFSILNTANSGMNAHQKAIQTISHNISNLDTDGYSRQRTEFATNSPMYMPSLSNSIARGQLGTGVHVTDVTRARNSFYDYQFRAEAHKYGKTVSKYDYYNTIETILNEPSDYGISAGIDDFFKGWESLSKDINSDSKKSLVVENASNLATLISESYKKLDKLKEDIDSNIDTEIKQINDMLKSLEDLNKSIDIISGSGSTPNDLLDERDRILDNLSFKLDFENSDVKNMLADGKLELNELKNPDGTWKTGISGTLQGLFEMHGKIDTYKSDLKDVSDGLAKQINDVYNTSAGITVTDFFITSNVDGEDIIKINPAIKSNPNELKLTADEASKIAKLKDEKIDIGVAGGKVSTISDHYKAFAESIGLDSQKVNQDEANQRKIINNIDNSRMSVSGVSLDEEMTELIKIQRSYQASAKVMSTAVQLLDVVINGII</sequence>
<evidence type="ECO:0000259" key="10">
    <source>
        <dbReference type="Pfam" id="PF22638"/>
    </source>
</evidence>
<evidence type="ECO:0000259" key="8">
    <source>
        <dbReference type="Pfam" id="PF00460"/>
    </source>
</evidence>
<evidence type="ECO:0000313" key="15">
    <source>
        <dbReference type="EMBL" id="SJT05611.1"/>
    </source>
</evidence>
<evidence type="ECO:0000256" key="4">
    <source>
        <dbReference type="ARBA" id="ARBA00016244"/>
    </source>
</evidence>
<dbReference type="GO" id="GO:0044780">
    <property type="term" value="P:bacterial-type flagellum assembly"/>
    <property type="evidence" value="ECO:0007669"/>
    <property type="project" value="InterPro"/>
</dbReference>
<comment type="similarity">
    <text evidence="3 7">Belongs to the flagella basal body rod proteins family.</text>
</comment>
<dbReference type="GO" id="GO:0009424">
    <property type="term" value="C:bacterial-type flagellum hook"/>
    <property type="evidence" value="ECO:0007669"/>
    <property type="project" value="UniProtKB-UniRule"/>
</dbReference>
<dbReference type="NCBIfam" id="TIGR02492">
    <property type="entry name" value="flgK_ends"/>
    <property type="match status" value="1"/>
</dbReference>
<evidence type="ECO:0000256" key="5">
    <source>
        <dbReference type="ARBA" id="ARBA00022525"/>
    </source>
</evidence>
<dbReference type="InterPro" id="IPR002371">
    <property type="entry name" value="FlgK"/>
</dbReference>
<dbReference type="Pfam" id="PF22638">
    <property type="entry name" value="FlgK_D1"/>
    <property type="match status" value="1"/>
</dbReference>
<dbReference type="Proteomes" id="UP000189137">
    <property type="component" value="Unassembled WGS sequence"/>
</dbReference>
<dbReference type="InterPro" id="IPR010930">
    <property type="entry name" value="Flg_bb/hook_C_dom"/>
</dbReference>
<evidence type="ECO:0000256" key="3">
    <source>
        <dbReference type="ARBA" id="ARBA00009677"/>
    </source>
</evidence>
<reference evidence="15 17" key="2">
    <citation type="submission" date="2017-02" db="EMBL/GenBank/DDBJ databases">
        <authorList>
            <consortium name="Pathogen Informatics"/>
        </authorList>
    </citation>
    <scope>NUCLEOTIDE SEQUENCE [LARGE SCALE GENOMIC DNA]</scope>
    <source>
        <strain evidence="18">clo34</strain>
        <strain evidence="16">Clo34</strain>
        <strain evidence="15 17">VRECD0157</strain>
    </source>
</reference>